<dbReference type="OMA" id="THWERTQ"/>
<reference evidence="2 3" key="1">
    <citation type="journal article" date="2014" name="Curr. Biol.">
        <title>The genome of the clonal raider ant Cerapachys biroi.</title>
        <authorList>
            <person name="Oxley P.R."/>
            <person name="Ji L."/>
            <person name="Fetter-Pruneda I."/>
            <person name="McKenzie S.K."/>
            <person name="Li C."/>
            <person name="Hu H."/>
            <person name="Zhang G."/>
            <person name="Kronauer D.J."/>
        </authorList>
    </citation>
    <scope>NUCLEOTIDE SEQUENCE [LARGE SCALE GENOMIC DNA]</scope>
</reference>
<evidence type="ECO:0000313" key="3">
    <source>
        <dbReference type="Proteomes" id="UP000053097"/>
    </source>
</evidence>
<dbReference type="OrthoDB" id="7549211at2759"/>
<feature type="domain" description="DUF5641" evidence="1">
    <location>
        <begin position="39"/>
        <end position="135"/>
    </location>
</feature>
<dbReference type="PANTHER" id="PTHR47331">
    <property type="entry name" value="PHD-TYPE DOMAIN-CONTAINING PROTEIN"/>
    <property type="match status" value="1"/>
</dbReference>
<accession>A0A026VS62</accession>
<sequence length="140" mass="16214">MSNDPSDLSALTPGHFLIGTPLTALPQLDLLECPNNRLTRYQLLIKLQQHFWSRWSQEYLLQLQARRKWKRALSENEKPKIDMLVALKDDHLPPLKWKLGRIVEVYPDKEGHIRVVGVKTADGIVKRALQRICVLPIFDV</sequence>
<protein>
    <recommendedName>
        <fullName evidence="1">DUF5641 domain-containing protein</fullName>
    </recommendedName>
</protein>
<keyword evidence="3" id="KW-1185">Reference proteome</keyword>
<dbReference type="EMBL" id="KK111574">
    <property type="protein sequence ID" value="EZA46351.1"/>
    <property type="molecule type" value="Genomic_DNA"/>
</dbReference>
<proteinExistence type="predicted"/>
<organism evidence="2 3">
    <name type="scientific">Ooceraea biroi</name>
    <name type="common">Clonal raider ant</name>
    <name type="synonym">Cerapachys biroi</name>
    <dbReference type="NCBI Taxonomy" id="2015173"/>
    <lineage>
        <taxon>Eukaryota</taxon>
        <taxon>Metazoa</taxon>
        <taxon>Ecdysozoa</taxon>
        <taxon>Arthropoda</taxon>
        <taxon>Hexapoda</taxon>
        <taxon>Insecta</taxon>
        <taxon>Pterygota</taxon>
        <taxon>Neoptera</taxon>
        <taxon>Endopterygota</taxon>
        <taxon>Hymenoptera</taxon>
        <taxon>Apocrita</taxon>
        <taxon>Aculeata</taxon>
        <taxon>Formicoidea</taxon>
        <taxon>Formicidae</taxon>
        <taxon>Dorylinae</taxon>
        <taxon>Ooceraea</taxon>
    </lineage>
</organism>
<gene>
    <name evidence="2" type="ORF">X777_00246</name>
</gene>
<dbReference type="Proteomes" id="UP000053097">
    <property type="component" value="Unassembled WGS sequence"/>
</dbReference>
<evidence type="ECO:0000313" key="2">
    <source>
        <dbReference type="EMBL" id="EZA46351.1"/>
    </source>
</evidence>
<name>A0A026VS62_OOCBI</name>
<dbReference type="Pfam" id="PF18701">
    <property type="entry name" value="DUF5641"/>
    <property type="match status" value="1"/>
</dbReference>
<dbReference type="PANTHER" id="PTHR47331:SF5">
    <property type="entry name" value="RIBONUCLEASE H"/>
    <property type="match status" value="1"/>
</dbReference>
<dbReference type="STRING" id="2015173.A0A026VS62"/>
<dbReference type="AlphaFoldDB" id="A0A026VS62"/>
<evidence type="ECO:0000259" key="1">
    <source>
        <dbReference type="Pfam" id="PF18701"/>
    </source>
</evidence>
<dbReference type="InterPro" id="IPR040676">
    <property type="entry name" value="DUF5641"/>
</dbReference>